<proteinExistence type="predicted"/>
<accession>A0ABM7MF08</accession>
<evidence type="ECO:0000256" key="3">
    <source>
        <dbReference type="ARBA" id="ARBA00023139"/>
    </source>
</evidence>
<evidence type="ECO:0000256" key="1">
    <source>
        <dbReference type="ARBA" id="ARBA00022729"/>
    </source>
</evidence>
<keyword evidence="5" id="KW-0449">Lipoprotein</keyword>
<protein>
    <recommendedName>
        <fullName evidence="8">LPS-assembly lipoprotein LptE</fullName>
    </recommendedName>
</protein>
<evidence type="ECO:0000313" key="7">
    <source>
        <dbReference type="Proteomes" id="UP001054820"/>
    </source>
</evidence>
<dbReference type="Gene3D" id="3.30.160.150">
    <property type="entry name" value="Lipoprotein like domain"/>
    <property type="match status" value="1"/>
</dbReference>
<evidence type="ECO:0000256" key="5">
    <source>
        <dbReference type="ARBA" id="ARBA00023288"/>
    </source>
</evidence>
<keyword evidence="3" id="KW-0564">Palmitate</keyword>
<evidence type="ECO:0000313" key="6">
    <source>
        <dbReference type="EMBL" id="BCN94021.1"/>
    </source>
</evidence>
<dbReference type="RefSeq" id="WP_237261502.1">
    <property type="nucleotide sequence ID" value="NZ_AP024202.1"/>
</dbReference>
<sequence length="180" mass="19929">MLIFVQRFSIYALLAVMLLQLSGCGFHLRGLGSTGALPFKSAQIQADSNVREELVLALKRQLNSVQVEVLDNQTAEVQILLMPTQYQASRTSTRLGDATSQLLKMTQSFQVINLTSGEKIISGSSEVYRDRQINTAVALASDNELRTIQKSMSEELARQILDRVARALRNADKVTSKAKE</sequence>
<evidence type="ECO:0000256" key="4">
    <source>
        <dbReference type="ARBA" id="ARBA00023237"/>
    </source>
</evidence>
<keyword evidence="7" id="KW-1185">Reference proteome</keyword>
<dbReference type="PANTHER" id="PTHR38098">
    <property type="entry name" value="LPS-ASSEMBLY LIPOPROTEIN LPTE"/>
    <property type="match status" value="1"/>
</dbReference>
<reference evidence="6" key="1">
    <citation type="journal article" date="2022" name="Arch. Microbiol.">
        <title>Thiomicrorhabdus immobilis sp. nov., a mesophilic sulfur-oxidizing bacterium isolated from sediment of a brackish lake in northern Japan.</title>
        <authorList>
            <person name="Kojima H."/>
            <person name="Mochizuki J."/>
            <person name="Kanda M."/>
            <person name="Watanabe T."/>
            <person name="Fukui M."/>
        </authorList>
    </citation>
    <scope>NUCLEOTIDE SEQUENCE</scope>
    <source>
        <strain evidence="6">Am19</strain>
    </source>
</reference>
<dbReference type="PANTHER" id="PTHR38098:SF1">
    <property type="entry name" value="LPS-ASSEMBLY LIPOPROTEIN LPTE"/>
    <property type="match status" value="1"/>
</dbReference>
<keyword evidence="1" id="KW-0732">Signal</keyword>
<keyword evidence="2" id="KW-0472">Membrane</keyword>
<name>A0ABM7MF08_9GAMM</name>
<evidence type="ECO:0008006" key="8">
    <source>
        <dbReference type="Google" id="ProtNLM"/>
    </source>
</evidence>
<organism evidence="6 7">
    <name type="scientific">Thiomicrorhabdus immobilis</name>
    <dbReference type="NCBI Taxonomy" id="2791037"/>
    <lineage>
        <taxon>Bacteria</taxon>
        <taxon>Pseudomonadati</taxon>
        <taxon>Pseudomonadota</taxon>
        <taxon>Gammaproteobacteria</taxon>
        <taxon>Thiotrichales</taxon>
        <taxon>Piscirickettsiaceae</taxon>
        <taxon>Thiomicrorhabdus</taxon>
    </lineage>
</organism>
<dbReference type="Proteomes" id="UP001054820">
    <property type="component" value="Chromosome"/>
</dbReference>
<evidence type="ECO:0000256" key="2">
    <source>
        <dbReference type="ARBA" id="ARBA00023136"/>
    </source>
</evidence>
<gene>
    <name evidence="6" type="ORF">THMIRHAM_18060</name>
</gene>
<dbReference type="EMBL" id="AP024202">
    <property type="protein sequence ID" value="BCN94021.1"/>
    <property type="molecule type" value="Genomic_DNA"/>
</dbReference>
<dbReference type="InterPro" id="IPR007485">
    <property type="entry name" value="LPS_assembly_LptE"/>
</dbReference>
<dbReference type="Pfam" id="PF04390">
    <property type="entry name" value="LptE"/>
    <property type="match status" value="1"/>
</dbReference>
<keyword evidence="4" id="KW-0998">Cell outer membrane</keyword>